<feature type="domain" description="Aminoglycoside phosphotransferase" evidence="1">
    <location>
        <begin position="35"/>
        <end position="260"/>
    </location>
</feature>
<evidence type="ECO:0000313" key="3">
    <source>
        <dbReference type="Proteomes" id="UP001500051"/>
    </source>
</evidence>
<gene>
    <name evidence="2" type="ORF">GCM10022204_30470</name>
</gene>
<dbReference type="PANTHER" id="PTHR21310:SF42">
    <property type="entry name" value="BIFUNCTIONAL AAC_APH"/>
    <property type="match status" value="1"/>
</dbReference>
<dbReference type="Pfam" id="PF01636">
    <property type="entry name" value="APH"/>
    <property type="match status" value="1"/>
</dbReference>
<dbReference type="InterPro" id="IPR051678">
    <property type="entry name" value="AGP_Transferase"/>
</dbReference>
<dbReference type="EMBL" id="BAAAYX010000013">
    <property type="protein sequence ID" value="GAA3710048.1"/>
    <property type="molecule type" value="Genomic_DNA"/>
</dbReference>
<sequence>MTAADPTPDLGLARRLVARQFPEWAHLPVTEVELSGWDNRTFRLGDELTIRLPRSRSYAEQVAKEQRWLPVLGPRLPVPIPRPVAQGRPGLGYLHTWSVYAWIDGRPATPDRIEDQIALARAVATFLVALRACPADGGPLPGQHNWWRGGPLDHYLDEARAALAVLADEVDVPAATAILDTAVASTWSGPPVWFHGDIAFGNLLVRDGRLAAVIDFGTSGIGDPACDVVLAWTLLSGPGRAAFHDALGLDHDTWARGRGWGLWKALITVAGSRDTDVAAADDARRVLREILDHPVSAPPQSACDAAEAN</sequence>
<accession>A0ABP7DWU1</accession>
<dbReference type="RefSeq" id="WP_344813246.1">
    <property type="nucleotide sequence ID" value="NZ_BAAAYX010000013.1"/>
</dbReference>
<reference evidence="3" key="1">
    <citation type="journal article" date="2019" name="Int. J. Syst. Evol. Microbiol.">
        <title>The Global Catalogue of Microorganisms (GCM) 10K type strain sequencing project: providing services to taxonomists for standard genome sequencing and annotation.</title>
        <authorList>
            <consortium name="The Broad Institute Genomics Platform"/>
            <consortium name="The Broad Institute Genome Sequencing Center for Infectious Disease"/>
            <person name="Wu L."/>
            <person name="Ma J."/>
        </authorList>
    </citation>
    <scope>NUCLEOTIDE SEQUENCE [LARGE SCALE GENOMIC DNA]</scope>
    <source>
        <strain evidence="3">JCM 16548</strain>
    </source>
</reference>
<dbReference type="Proteomes" id="UP001500051">
    <property type="component" value="Unassembled WGS sequence"/>
</dbReference>
<protein>
    <submittedName>
        <fullName evidence="2">Aminoglycoside phosphotransferase family protein</fullName>
    </submittedName>
</protein>
<dbReference type="PANTHER" id="PTHR21310">
    <property type="entry name" value="AMINOGLYCOSIDE PHOSPHOTRANSFERASE-RELATED-RELATED"/>
    <property type="match status" value="1"/>
</dbReference>
<dbReference type="SUPFAM" id="SSF56112">
    <property type="entry name" value="Protein kinase-like (PK-like)"/>
    <property type="match status" value="1"/>
</dbReference>
<name>A0ABP7DWU1_9ACTN</name>
<evidence type="ECO:0000313" key="2">
    <source>
        <dbReference type="EMBL" id="GAA3710048.1"/>
    </source>
</evidence>
<comment type="caution">
    <text evidence="2">The sequence shown here is derived from an EMBL/GenBank/DDBJ whole genome shotgun (WGS) entry which is preliminary data.</text>
</comment>
<keyword evidence="3" id="KW-1185">Reference proteome</keyword>
<dbReference type="InterPro" id="IPR011009">
    <property type="entry name" value="Kinase-like_dom_sf"/>
</dbReference>
<organism evidence="2 3">
    <name type="scientific">Microlunatus aurantiacus</name>
    <dbReference type="NCBI Taxonomy" id="446786"/>
    <lineage>
        <taxon>Bacteria</taxon>
        <taxon>Bacillati</taxon>
        <taxon>Actinomycetota</taxon>
        <taxon>Actinomycetes</taxon>
        <taxon>Propionibacteriales</taxon>
        <taxon>Propionibacteriaceae</taxon>
        <taxon>Microlunatus</taxon>
    </lineage>
</organism>
<dbReference type="CDD" id="cd05155">
    <property type="entry name" value="APH_ChoK_like_1"/>
    <property type="match status" value="1"/>
</dbReference>
<dbReference type="InterPro" id="IPR002575">
    <property type="entry name" value="Aminoglycoside_PTrfase"/>
</dbReference>
<proteinExistence type="predicted"/>
<dbReference type="Gene3D" id="3.30.200.20">
    <property type="entry name" value="Phosphorylase Kinase, domain 1"/>
    <property type="match status" value="1"/>
</dbReference>
<dbReference type="Gene3D" id="3.90.1200.10">
    <property type="match status" value="1"/>
</dbReference>
<evidence type="ECO:0000259" key="1">
    <source>
        <dbReference type="Pfam" id="PF01636"/>
    </source>
</evidence>